<evidence type="ECO:0008006" key="3">
    <source>
        <dbReference type="Google" id="ProtNLM"/>
    </source>
</evidence>
<evidence type="ECO:0000256" key="1">
    <source>
        <dbReference type="ARBA" id="ARBA00005254"/>
    </source>
</evidence>
<protein>
    <recommendedName>
        <fullName evidence="3">Enoyl-CoA hydratase</fullName>
    </recommendedName>
</protein>
<dbReference type="PANTHER" id="PTHR43802">
    <property type="entry name" value="ENOYL-COA HYDRATASE"/>
    <property type="match status" value="1"/>
</dbReference>
<dbReference type="InterPro" id="IPR018376">
    <property type="entry name" value="Enoyl-CoA_hyd/isom_CS"/>
</dbReference>
<accession>A0A382NKG8</accession>
<dbReference type="PANTHER" id="PTHR43802:SF1">
    <property type="entry name" value="IP11341P-RELATED"/>
    <property type="match status" value="1"/>
</dbReference>
<dbReference type="SUPFAM" id="SSF52096">
    <property type="entry name" value="ClpP/crotonase"/>
    <property type="match status" value="1"/>
</dbReference>
<dbReference type="GO" id="GO:0003824">
    <property type="term" value="F:catalytic activity"/>
    <property type="evidence" value="ECO:0007669"/>
    <property type="project" value="InterPro"/>
</dbReference>
<evidence type="ECO:0000313" key="2">
    <source>
        <dbReference type="EMBL" id="SVC61699.1"/>
    </source>
</evidence>
<gene>
    <name evidence="2" type="ORF">METZ01_LOCUS314553</name>
</gene>
<reference evidence="2" key="1">
    <citation type="submission" date="2018-05" db="EMBL/GenBank/DDBJ databases">
        <authorList>
            <person name="Lanie J.A."/>
            <person name="Ng W.-L."/>
            <person name="Kazmierczak K.M."/>
            <person name="Andrzejewski T.M."/>
            <person name="Davidsen T.M."/>
            <person name="Wayne K.J."/>
            <person name="Tettelin H."/>
            <person name="Glass J.I."/>
            <person name="Rusch D."/>
            <person name="Podicherti R."/>
            <person name="Tsui H.-C.T."/>
            <person name="Winkler M.E."/>
        </authorList>
    </citation>
    <scope>NUCLEOTIDE SEQUENCE</scope>
</reference>
<organism evidence="2">
    <name type="scientific">marine metagenome</name>
    <dbReference type="NCBI Taxonomy" id="408172"/>
    <lineage>
        <taxon>unclassified sequences</taxon>
        <taxon>metagenomes</taxon>
        <taxon>ecological metagenomes</taxon>
    </lineage>
</organism>
<name>A0A382NKG8_9ZZZZ</name>
<dbReference type="Pfam" id="PF00378">
    <property type="entry name" value="ECH_1"/>
    <property type="match status" value="1"/>
</dbReference>
<dbReference type="InterPro" id="IPR029045">
    <property type="entry name" value="ClpP/crotonase-like_dom_sf"/>
</dbReference>
<dbReference type="EMBL" id="UINC01101128">
    <property type="protein sequence ID" value="SVC61699.1"/>
    <property type="molecule type" value="Genomic_DNA"/>
</dbReference>
<dbReference type="Gene3D" id="3.90.226.10">
    <property type="entry name" value="2-enoyl-CoA Hydratase, Chain A, domain 1"/>
    <property type="match status" value="1"/>
</dbReference>
<dbReference type="PROSITE" id="PS00166">
    <property type="entry name" value="ENOYL_COA_HYDRATASE"/>
    <property type="match status" value="1"/>
</dbReference>
<dbReference type="InterPro" id="IPR001753">
    <property type="entry name" value="Enoyl-CoA_hydra/iso"/>
</dbReference>
<sequence length="262" mass="28352">MSNIGSYTDISVKLRGHIASVEICRPPHNFFDHSLIQQLADCVELLDTKNACRVIVLTAQGRSFCAGAQFAADSKGEAKYAMNSPAPLYVEAVRLFRGKKPIIAAIQGPAIGGGLGLSLVADFRIACPEARFAANFTKLGFHPGFGLTYTLPLLVGQSNAAMMFYTSRRVKGEEALQMGLVDQLVPQEDLRDAALELAAEISQCSPLGLLATRATVRGNIADKVRDAANLELIEQLRLRQTEDFAEGVKAVSERRIATFLGR</sequence>
<comment type="similarity">
    <text evidence="1">Belongs to the enoyl-CoA hydratase/isomerase family.</text>
</comment>
<proteinExistence type="inferred from homology"/>
<dbReference type="AlphaFoldDB" id="A0A382NKG8"/>
<dbReference type="CDD" id="cd06558">
    <property type="entry name" value="crotonase-like"/>
    <property type="match status" value="1"/>
</dbReference>